<dbReference type="EMBL" id="BLXT01004580">
    <property type="protein sequence ID" value="GFO14585.1"/>
    <property type="molecule type" value="Genomic_DNA"/>
</dbReference>
<proteinExistence type="predicted"/>
<organism evidence="2 3">
    <name type="scientific">Plakobranchus ocellatus</name>
    <dbReference type="NCBI Taxonomy" id="259542"/>
    <lineage>
        <taxon>Eukaryota</taxon>
        <taxon>Metazoa</taxon>
        <taxon>Spiralia</taxon>
        <taxon>Lophotrochozoa</taxon>
        <taxon>Mollusca</taxon>
        <taxon>Gastropoda</taxon>
        <taxon>Heterobranchia</taxon>
        <taxon>Euthyneura</taxon>
        <taxon>Panpulmonata</taxon>
        <taxon>Sacoglossa</taxon>
        <taxon>Placobranchoidea</taxon>
        <taxon>Plakobranchidae</taxon>
        <taxon>Plakobranchus</taxon>
    </lineage>
</organism>
<keyword evidence="3" id="KW-1185">Reference proteome</keyword>
<feature type="compositionally biased region" description="Low complexity" evidence="1">
    <location>
        <begin position="54"/>
        <end position="69"/>
    </location>
</feature>
<protein>
    <submittedName>
        <fullName evidence="2">Uncharacterized protein</fullName>
    </submittedName>
</protein>
<dbReference type="Proteomes" id="UP000735302">
    <property type="component" value="Unassembled WGS sequence"/>
</dbReference>
<sequence>MVDLLASASAPALTGSFKTVMKTKREIRSPDSGTDQSDDEAFSPGDQLQLPSPSVSFNSTSMGSSSYGSRHVSVGIISGKVVYFGYSTTPRD</sequence>
<gene>
    <name evidence="2" type="ORF">PoB_004109000</name>
</gene>
<name>A0AAV4B4P8_9GAST</name>
<evidence type="ECO:0000313" key="2">
    <source>
        <dbReference type="EMBL" id="GFO14585.1"/>
    </source>
</evidence>
<feature type="region of interest" description="Disordered" evidence="1">
    <location>
        <begin position="23"/>
        <end position="69"/>
    </location>
</feature>
<reference evidence="2 3" key="1">
    <citation type="journal article" date="2021" name="Elife">
        <title>Chloroplast acquisition without the gene transfer in kleptoplastic sea slugs, Plakobranchus ocellatus.</title>
        <authorList>
            <person name="Maeda T."/>
            <person name="Takahashi S."/>
            <person name="Yoshida T."/>
            <person name="Shimamura S."/>
            <person name="Takaki Y."/>
            <person name="Nagai Y."/>
            <person name="Toyoda A."/>
            <person name="Suzuki Y."/>
            <person name="Arimoto A."/>
            <person name="Ishii H."/>
            <person name="Satoh N."/>
            <person name="Nishiyama T."/>
            <person name="Hasebe M."/>
            <person name="Maruyama T."/>
            <person name="Minagawa J."/>
            <person name="Obokata J."/>
            <person name="Shigenobu S."/>
        </authorList>
    </citation>
    <scope>NUCLEOTIDE SEQUENCE [LARGE SCALE GENOMIC DNA]</scope>
</reference>
<evidence type="ECO:0000256" key="1">
    <source>
        <dbReference type="SAM" id="MobiDB-lite"/>
    </source>
</evidence>
<comment type="caution">
    <text evidence="2">The sequence shown here is derived from an EMBL/GenBank/DDBJ whole genome shotgun (WGS) entry which is preliminary data.</text>
</comment>
<dbReference type="AlphaFoldDB" id="A0AAV4B4P8"/>
<evidence type="ECO:0000313" key="3">
    <source>
        <dbReference type="Proteomes" id="UP000735302"/>
    </source>
</evidence>
<accession>A0AAV4B4P8</accession>